<proteinExistence type="predicted"/>
<dbReference type="EMBL" id="AZBU02000004">
    <property type="protein sequence ID" value="TKR80398.1"/>
    <property type="molecule type" value="Genomic_DNA"/>
</dbReference>
<dbReference type="Proteomes" id="UP000298663">
    <property type="component" value="Unassembled WGS sequence"/>
</dbReference>
<organism evidence="1 2">
    <name type="scientific">Steinernema carpocapsae</name>
    <name type="common">Entomopathogenic nematode</name>
    <dbReference type="NCBI Taxonomy" id="34508"/>
    <lineage>
        <taxon>Eukaryota</taxon>
        <taxon>Metazoa</taxon>
        <taxon>Ecdysozoa</taxon>
        <taxon>Nematoda</taxon>
        <taxon>Chromadorea</taxon>
        <taxon>Rhabditida</taxon>
        <taxon>Tylenchina</taxon>
        <taxon>Panagrolaimomorpha</taxon>
        <taxon>Strongyloidoidea</taxon>
        <taxon>Steinernematidae</taxon>
        <taxon>Steinernema</taxon>
    </lineage>
</organism>
<reference evidence="1 2" key="1">
    <citation type="journal article" date="2015" name="Genome Biol.">
        <title>Comparative genomics of Steinernema reveals deeply conserved gene regulatory networks.</title>
        <authorList>
            <person name="Dillman A.R."/>
            <person name="Macchietto M."/>
            <person name="Porter C.F."/>
            <person name="Rogers A."/>
            <person name="Williams B."/>
            <person name="Antoshechkin I."/>
            <person name="Lee M.M."/>
            <person name="Goodwin Z."/>
            <person name="Lu X."/>
            <person name="Lewis E.E."/>
            <person name="Goodrich-Blair H."/>
            <person name="Stock S.P."/>
            <person name="Adams B.J."/>
            <person name="Sternberg P.W."/>
            <person name="Mortazavi A."/>
        </authorList>
    </citation>
    <scope>NUCLEOTIDE SEQUENCE [LARGE SCALE GENOMIC DNA]</scope>
    <source>
        <strain evidence="1 2">ALL</strain>
    </source>
</reference>
<keyword evidence="2" id="KW-1185">Reference proteome</keyword>
<evidence type="ECO:0000313" key="2">
    <source>
        <dbReference type="Proteomes" id="UP000298663"/>
    </source>
</evidence>
<protein>
    <submittedName>
        <fullName evidence="1">Uncharacterized protein</fullName>
    </submittedName>
</protein>
<accession>A0A4U5NC99</accession>
<reference evidence="1 2" key="2">
    <citation type="journal article" date="2019" name="G3 (Bethesda)">
        <title>Hybrid Assembly of the Genome of the Entomopathogenic Nematode Steinernema carpocapsae Identifies the X-Chromosome.</title>
        <authorList>
            <person name="Serra L."/>
            <person name="Macchietto M."/>
            <person name="Macias-Munoz A."/>
            <person name="McGill C.J."/>
            <person name="Rodriguez I.M."/>
            <person name="Rodriguez B."/>
            <person name="Murad R."/>
            <person name="Mortazavi A."/>
        </authorList>
    </citation>
    <scope>NUCLEOTIDE SEQUENCE [LARGE SCALE GENOMIC DNA]</scope>
    <source>
        <strain evidence="1 2">ALL</strain>
    </source>
</reference>
<comment type="caution">
    <text evidence="1">The sequence shown here is derived from an EMBL/GenBank/DDBJ whole genome shotgun (WGS) entry which is preliminary data.</text>
</comment>
<evidence type="ECO:0000313" key="1">
    <source>
        <dbReference type="EMBL" id="TKR80398.1"/>
    </source>
</evidence>
<dbReference type="AlphaFoldDB" id="A0A4U5NC99"/>
<name>A0A4U5NC99_STECR</name>
<gene>
    <name evidence="1" type="ORF">L596_014478</name>
</gene>
<sequence>MQSINFLGSVFDPRRLSRPSNAFPRCFRLASELLAAIWPAGELRHAWLIDALQTVLPTTGSCNTPQILGF</sequence>